<evidence type="ECO:0000256" key="4">
    <source>
        <dbReference type="ARBA" id="ARBA00023069"/>
    </source>
</evidence>
<dbReference type="Proteomes" id="UP001152888">
    <property type="component" value="Unassembled WGS sequence"/>
</dbReference>
<feature type="region of interest" description="Disordered" evidence="6">
    <location>
        <begin position="1087"/>
        <end position="1118"/>
    </location>
</feature>
<evidence type="ECO:0000256" key="1">
    <source>
        <dbReference type="ARBA" id="ARBA00004138"/>
    </source>
</evidence>
<comment type="caution">
    <text evidence="9">The sequence shown here is derived from an EMBL/GenBank/DDBJ whole genome shotgun (WGS) entry which is preliminary data.</text>
</comment>
<dbReference type="GO" id="GO:1904158">
    <property type="term" value="P:axonemal central apparatus assembly"/>
    <property type="evidence" value="ECO:0007669"/>
    <property type="project" value="TreeGrafter"/>
</dbReference>
<dbReference type="PANTHER" id="PTHR23053">
    <property type="entry name" value="DLEC1 DELETED IN LUNG AND ESOPHAGEAL CANCER 1"/>
    <property type="match status" value="1"/>
</dbReference>
<dbReference type="GO" id="GO:0005930">
    <property type="term" value="C:axoneme"/>
    <property type="evidence" value="ECO:0007669"/>
    <property type="project" value="TreeGrafter"/>
</dbReference>
<dbReference type="InterPro" id="IPR033305">
    <property type="entry name" value="Hydin-like"/>
</dbReference>
<dbReference type="Pfam" id="PF22544">
    <property type="entry name" value="HYDIN_VesB_CFA65-like_Ig"/>
    <property type="match status" value="2"/>
</dbReference>
<sequence>MTIMVGLCLPSDVKFEATAVCNIEHGEEEQVIVKATSSKIMYTMDKRNIEFGRKLCCEICEETITLANPGYGSFKYHIKCDDDYTPDTVPNAGWLCVSPRGGELGTDEEVVLHIRYFPGFTGEFKESFKMEIGYLEPFEVFLHGYSAPAQIMMSLLRPAIFDIPPVAQYLAIAGLTHDYLRSQTVKTTNLPRHSPLYAHHEADGINTAIFQQMAKEWVIVTESDVYPSEADIELVIERDLLNQRLSNTIDILHEHVVTRKIHGIPRFVPPSYILDFGYVILGKPVCYTVLIVNYGPTDTFVGVRLGKKASSINIEFRGRKLAVGEVTQLFVVFNPTADEFGLEDSIMENNFALTLRHGGLIPVTIRASVSLPRIDLGCECFEFGSVKVGSAFRRSMYIKNSGCFEVKWSIKVTASNAASANAFKVIPTKDDLLPGKKQILTIIFMPEMQGSLKAVIVVDIEGNKEPVRLRLIGEGIIPELSISRNVLEFPPVLPFGSAGTDSFIVKNASPFPVEYWFPNYDEEYSEEQFLIHTYLVYHNISTLLIPERRPGEKLPEIFNMTFSQIKDAIRQKLLEASNEETLQDPLAICDKEQLVAMVSDYLDGLEDHLETGDTDGWTTVCDEETKLSIMEPVKVDEDANTRNAFFVIVHGGPSTEYHKVACTISKKLRFPMYSVNYMILEELVNNTSHTAKEINACINKRIGIVHDQQNYEEDFGFPFEDEYDILLRKIGMAQTGKQIPKQEAPADKKGKKGSEKSSGKSSELKSGKQKKKDADGPTLINIPMELFVSLLKDKFSRFDEMVIAGLENMFIKGCSDTFYCLLQAIGDVGFIQLVLMNYILKDYVARRDAELRAIDEVKKKQLAEAEQTVSDPLKKATTRTLDTAVSESKSTKDGKSSVKSSEKSSKSKKKEKAVNYTKQIMKELPKSFKVQLDVYEDLMAELIHVCEFWDKTRSFLTVPYVTNKKKAKDSSPKDSTKDSKPSSRRTKQISSEKLSTSNKGVGCLLWIIDDSAPKKSIDFPEVVAEVLAKDAYMEKYRAEKERLSECLFSLPSDDLFSVIQERSKHHKHKADAFYICNYVMDETNASSRSRSSQLSGTFDREKKRRKRNKRKSFDRKSSAVSAASSRLSVVEALETMPLVPRQILLPGECKRYDVSFCPPSCGMYRYEYLLNVVGTNITHSVTCEASSELPQLDFNPEKVFPSVMSSSAAKELSDRQVYTIDDNVFDFGYVLDGSSKKDITYGVKLNLVNESSMPCDISVEVPGETLFYCEPNNLSIPANNKGYVNLFLQPASKKKDVIVSQLYILTKNNPKVEVISLRALPTPADFNVSPKILNFEKVPVGSTCKKKITLTNSTPIDFHYKLCTMKQITEKFHVKKKEGSIQPYSVGHITISLTPQEEEVYNKRQLDLELYDKLLSDTEPFERVAITIFGESQLYIIECEKEVNLGEMTGRKEHNVEYCMTNKGNVNVTVAFVPITGEAMEKDDQIRKYFSVDDNPVTLSPQKETKAKITFKPTQQVEFVNLPIFICNVVDAAKPDVVITSFQLSFSAKVFLSRFEICPAKDMYFGDLPISTTRTQTIELKNVGKFPFNYTIISHKMWLGQLAKKSRSKMQLDGKKGKGKKGKGIGSSKSSNGSKNSKSGSNKIDKTKKPEKSSQVDKDRGSKGKGSKESKKDKGKKEKTKPITKLSIPGFVILPSTGTVKPDETEKIEVQCTPLEAIAYEDAIVIHISEPRKCDLNGRHLNLHAKGSEPHLDFKDIDKVFREQYIVETVDDFIQGIGACCAYIKSESVLYFKNACVRKTSSARIYLKNIGDVIANVVLKVDNKQTYKVSPSECIIEAYNTETVTIAFTPDSINVIEGKLEISYNATPNSKYVLKLMGESCIPRVVLLEPTSKDHENQSLILFPPTFVGEQNEHNVSIKNVGPIGAKVILELCGNTEEVLSLQVAEDTRQYLNIADFPDFVDVKYSTLVNLPPSKIGNFRVFFKPTSDKKITALLRIHTVDNIFEIIKIELMGIGFHHEIRFDLPVSYYMSSSKSSPSFSYDLDIGFTSLNRILNKTFTITNLSFNSTYKFEICSKCAVMFVPSVGHLKPMVTKTIVASFCTNEPLALEKVNINCHVVRIEYVEPSAADISWDDRQEMMVWKLPSEAESGDLNDKNGSKTKLLSHTTEPEIIEKSEHDFIKLFITGKADYAMYITTMKEIVFPNTFLNEQSTVDFEVINDGMVPLQITWAIKDFEEDDVQRPFTPKTKSLRSHDCSLRSTCSSTSLSSLFGSTTPTGHPASTFPEMHVQKKNPFRVIPESDTIPVHSGRRFQVTFAPIEASLYTLQLISNIPSLSPTLSEIEVALMGKAILPEYYFELEYTDYLNSRPHIPNCNNEDIANCKIIEFLSIGVGVVCTRKFNFVNPDKDDTTFRLSPKGENNHFTYFSCKSNTGIVKGGKKCEICFTFTPQELGAYEEFYQFHVEGKNPTTFLLAGQCREPHVYFKTPFITIEPTLLHVAKTVTVELKNDEYQECPFRICKGSLLDENSKRVLEVIPMSGNVASRSETSVKIIFNAEEPGPVNFDLRCTVRQIKEPLHLGISANCLTVVSKVFYTDVAGDLIILKADEDNYMNFKNVMLKNPSTQKISIVNEGSIGFYYTWHVDKSTTNPFVDITIEEEKGFLAGGTFNDSVLTLTPQRKSAIHDMKIILQISYGPKYVIKINAIAGKPLFKFSFVNYDFGHCLVQKNKSKYYGTLLTCKNYDTRPLVIENLFDTNANLSVNFKSATIAPNSLVTIPIYFHPLTVGKHHFAIPFDVSTSKNIVNVNGNAVKLNIQLFDIRDKFIDIGSMKVGSIKKRAIQVLNKTPTEMDVYFALWDHLPMHKRPQEKAEMILKLPEVPEPVVKEGNGKSKKYKGSEDKKKGKSKEEGNTEKVQNQPRRTKRNSKKMKIGIADLGLISFLGQR</sequence>
<evidence type="ECO:0000256" key="5">
    <source>
        <dbReference type="ARBA" id="ARBA00023273"/>
    </source>
</evidence>
<evidence type="ECO:0000256" key="6">
    <source>
        <dbReference type="SAM" id="MobiDB-lite"/>
    </source>
</evidence>
<keyword evidence="3" id="KW-0963">Cytoplasm</keyword>
<feature type="compositionally biased region" description="Basic and acidic residues" evidence="6">
    <location>
        <begin position="2881"/>
        <end position="2908"/>
    </location>
</feature>
<evidence type="ECO:0000313" key="10">
    <source>
        <dbReference type="Proteomes" id="UP001152888"/>
    </source>
</evidence>
<dbReference type="Pfam" id="PF15780">
    <property type="entry name" value="ASH"/>
    <property type="match status" value="1"/>
</dbReference>
<dbReference type="InterPro" id="IPR013783">
    <property type="entry name" value="Ig-like_fold"/>
</dbReference>
<dbReference type="OrthoDB" id="442692at2759"/>
<evidence type="ECO:0000313" key="9">
    <source>
        <dbReference type="EMBL" id="CAH2010376.1"/>
    </source>
</evidence>
<proteinExistence type="predicted"/>
<feature type="compositionally biased region" description="Polar residues" evidence="6">
    <location>
        <begin position="878"/>
        <end position="888"/>
    </location>
</feature>
<feature type="region of interest" description="Disordered" evidence="6">
    <location>
        <begin position="873"/>
        <end position="912"/>
    </location>
</feature>
<keyword evidence="10" id="KW-1185">Reference proteome</keyword>
<reference evidence="9" key="1">
    <citation type="submission" date="2022-03" db="EMBL/GenBank/DDBJ databases">
        <authorList>
            <person name="Sayadi A."/>
        </authorList>
    </citation>
    <scope>NUCLEOTIDE SEQUENCE</scope>
</reference>
<feature type="compositionally biased region" description="Low complexity" evidence="6">
    <location>
        <begin position="1626"/>
        <end position="1642"/>
    </location>
</feature>
<evidence type="ECO:0000259" key="8">
    <source>
        <dbReference type="Pfam" id="PF22544"/>
    </source>
</evidence>
<feature type="region of interest" description="Disordered" evidence="6">
    <location>
        <begin position="736"/>
        <end position="776"/>
    </location>
</feature>
<comment type="subcellular location">
    <subcellularLocation>
        <location evidence="1">Cell projection</location>
        <location evidence="1">Cilium</location>
    </subcellularLocation>
    <subcellularLocation>
        <location evidence="2">Cytoplasm</location>
    </subcellularLocation>
</comment>
<feature type="domain" description="Abnormal spindle-like microcephaly-associated protein ASH" evidence="7">
    <location>
        <begin position="1325"/>
        <end position="1398"/>
    </location>
</feature>
<feature type="region of interest" description="Disordered" evidence="6">
    <location>
        <begin position="2881"/>
        <end position="2925"/>
    </location>
</feature>
<gene>
    <name evidence="9" type="ORF">ACAOBT_LOCUS31480</name>
</gene>
<feature type="region of interest" description="Disordered" evidence="6">
    <location>
        <begin position="1609"/>
        <end position="1681"/>
    </location>
</feature>
<dbReference type="InterPro" id="IPR053879">
    <property type="entry name" value="HYDIN_VesB_CFA65-like_Ig"/>
</dbReference>
<feature type="compositionally biased region" description="Basic and acidic residues" evidence="6">
    <location>
        <begin position="1643"/>
        <end position="1676"/>
    </location>
</feature>
<organism evidence="9 10">
    <name type="scientific">Acanthoscelides obtectus</name>
    <name type="common">Bean weevil</name>
    <name type="synonym">Bruchus obtectus</name>
    <dbReference type="NCBI Taxonomy" id="200917"/>
    <lineage>
        <taxon>Eukaryota</taxon>
        <taxon>Metazoa</taxon>
        <taxon>Ecdysozoa</taxon>
        <taxon>Arthropoda</taxon>
        <taxon>Hexapoda</taxon>
        <taxon>Insecta</taxon>
        <taxon>Pterygota</taxon>
        <taxon>Neoptera</taxon>
        <taxon>Endopterygota</taxon>
        <taxon>Coleoptera</taxon>
        <taxon>Polyphaga</taxon>
        <taxon>Cucujiformia</taxon>
        <taxon>Chrysomeloidea</taxon>
        <taxon>Chrysomelidae</taxon>
        <taxon>Bruchinae</taxon>
        <taxon>Bruchini</taxon>
        <taxon>Acanthoscelides</taxon>
    </lineage>
</organism>
<feature type="compositionally biased region" description="Basic and acidic residues" evidence="6">
    <location>
        <begin position="968"/>
        <end position="981"/>
    </location>
</feature>
<evidence type="ECO:0000256" key="2">
    <source>
        <dbReference type="ARBA" id="ARBA00004496"/>
    </source>
</evidence>
<feature type="domain" description="HYDIN/VesB/CFA65-like Ig-like" evidence="8">
    <location>
        <begin position="372"/>
        <end position="473"/>
    </location>
</feature>
<dbReference type="PANTHER" id="PTHR23053:SF0">
    <property type="entry name" value="HYDROCEPHALUS-INDUCING PROTEIN HOMOLOG"/>
    <property type="match status" value="1"/>
</dbReference>
<feature type="region of interest" description="Disordered" evidence="6">
    <location>
        <begin position="965"/>
        <end position="994"/>
    </location>
</feature>
<accession>A0A9P0MDE1</accession>
<dbReference type="Gene3D" id="2.60.40.10">
    <property type="entry name" value="Immunoglobulins"/>
    <property type="match status" value="10"/>
</dbReference>
<evidence type="ECO:0008006" key="11">
    <source>
        <dbReference type="Google" id="ProtNLM"/>
    </source>
</evidence>
<feature type="compositionally biased region" description="Basic and acidic residues" evidence="6">
    <location>
        <begin position="744"/>
        <end position="766"/>
    </location>
</feature>
<keyword evidence="4" id="KW-0969">Cilium</keyword>
<protein>
    <recommendedName>
        <fullName evidence="11">Hydrocephalus-inducing protein</fullName>
    </recommendedName>
</protein>
<name>A0A9P0MDE1_ACAOB</name>
<feature type="compositionally biased region" description="Basic and acidic residues" evidence="6">
    <location>
        <begin position="889"/>
        <end position="905"/>
    </location>
</feature>
<dbReference type="InterPro" id="IPR031549">
    <property type="entry name" value="ASH"/>
</dbReference>
<evidence type="ECO:0000259" key="7">
    <source>
        <dbReference type="Pfam" id="PF15780"/>
    </source>
</evidence>
<evidence type="ECO:0000256" key="3">
    <source>
        <dbReference type="ARBA" id="ARBA00022490"/>
    </source>
</evidence>
<dbReference type="EMBL" id="CAKOFQ010007966">
    <property type="protein sequence ID" value="CAH2010376.1"/>
    <property type="molecule type" value="Genomic_DNA"/>
</dbReference>
<feature type="domain" description="HYDIN/VesB/CFA65-like Ig-like" evidence="8">
    <location>
        <begin position="2707"/>
        <end position="2800"/>
    </location>
</feature>
<dbReference type="GO" id="GO:0003341">
    <property type="term" value="P:cilium movement"/>
    <property type="evidence" value="ECO:0007669"/>
    <property type="project" value="TreeGrafter"/>
</dbReference>
<keyword evidence="5" id="KW-0966">Cell projection</keyword>
<feature type="compositionally biased region" description="Basic residues" evidence="6">
    <location>
        <begin position="2916"/>
        <end position="2925"/>
    </location>
</feature>
<feature type="compositionally biased region" description="Basic residues" evidence="6">
    <location>
        <begin position="1102"/>
        <end position="1113"/>
    </location>
</feature>